<name>A0AAW7XLN8_9GAMM</name>
<evidence type="ECO:0000313" key="3">
    <source>
        <dbReference type="EMBL" id="MDP2523817.1"/>
    </source>
</evidence>
<dbReference type="RefSeq" id="WP_303479452.1">
    <property type="nucleotide sequence ID" value="NZ_JAUOPG010000006.1"/>
</dbReference>
<feature type="transmembrane region" description="Helical" evidence="1">
    <location>
        <begin position="6"/>
        <end position="24"/>
    </location>
</feature>
<accession>A0AAW7XLN8</accession>
<keyword evidence="1" id="KW-1133">Transmembrane helix</keyword>
<reference evidence="2" key="1">
    <citation type="submission" date="2023-07" db="EMBL/GenBank/DDBJ databases">
        <title>Genome content predicts the carbon catabolic preferences of heterotrophic bacteria.</title>
        <authorList>
            <person name="Gralka M."/>
        </authorList>
    </citation>
    <scope>NUCLEOTIDE SEQUENCE</scope>
    <source>
        <strain evidence="3">5G01</strain>
        <strain evidence="2">I2M16</strain>
    </source>
</reference>
<protein>
    <recommendedName>
        <fullName evidence="6">DUF3592 domain-containing protein</fullName>
    </recommendedName>
</protein>
<evidence type="ECO:0000256" key="1">
    <source>
        <dbReference type="SAM" id="Phobius"/>
    </source>
</evidence>
<evidence type="ECO:0000313" key="2">
    <source>
        <dbReference type="EMBL" id="MDO6453969.1"/>
    </source>
</evidence>
<sequence length="126" mass="14196">MNVVPLIAGVVFGGIGSYIIFDYYRFNREVLKTQGKILRYDEYQTKSDNRKQTMFRPIFEFSLNGTTYEVESKTSFSSHIVPVGRYTDVLYKKGDEGNARLAKGNGYGLGILFIGLAIPAIYLGVF</sequence>
<gene>
    <name evidence="2" type="ORF">Q4490_10375</name>
    <name evidence="3" type="ORF">Q8W30_14675</name>
</gene>
<evidence type="ECO:0008006" key="6">
    <source>
        <dbReference type="Google" id="ProtNLM"/>
    </source>
</evidence>
<dbReference type="Proteomes" id="UP001177341">
    <property type="component" value="Unassembled WGS sequence"/>
</dbReference>
<dbReference type="Proteomes" id="UP001169862">
    <property type="component" value="Unassembled WGS sequence"/>
</dbReference>
<keyword evidence="1" id="KW-0472">Membrane</keyword>
<proteinExistence type="predicted"/>
<dbReference type="EMBL" id="JAUYVO010000010">
    <property type="protein sequence ID" value="MDP2523817.1"/>
    <property type="molecule type" value="Genomic_DNA"/>
</dbReference>
<organism evidence="2 4">
    <name type="scientific">Neptunomonas phycophila</name>
    <dbReference type="NCBI Taxonomy" id="1572645"/>
    <lineage>
        <taxon>Bacteria</taxon>
        <taxon>Pseudomonadati</taxon>
        <taxon>Pseudomonadota</taxon>
        <taxon>Gammaproteobacteria</taxon>
        <taxon>Oceanospirillales</taxon>
        <taxon>Oceanospirillaceae</taxon>
        <taxon>Neptunomonas</taxon>
    </lineage>
</organism>
<feature type="transmembrane region" description="Helical" evidence="1">
    <location>
        <begin position="106"/>
        <end position="125"/>
    </location>
</feature>
<dbReference type="AlphaFoldDB" id="A0AAW7XLN8"/>
<keyword evidence="5" id="KW-1185">Reference proteome</keyword>
<evidence type="ECO:0000313" key="4">
    <source>
        <dbReference type="Proteomes" id="UP001169862"/>
    </source>
</evidence>
<keyword evidence="1" id="KW-0812">Transmembrane</keyword>
<dbReference type="EMBL" id="JAUOPG010000006">
    <property type="protein sequence ID" value="MDO6453969.1"/>
    <property type="molecule type" value="Genomic_DNA"/>
</dbReference>
<comment type="caution">
    <text evidence="2">The sequence shown here is derived from an EMBL/GenBank/DDBJ whole genome shotgun (WGS) entry which is preliminary data.</text>
</comment>
<evidence type="ECO:0000313" key="5">
    <source>
        <dbReference type="Proteomes" id="UP001177341"/>
    </source>
</evidence>